<keyword evidence="1" id="KW-0547">Nucleotide-binding</keyword>
<name>A0A1H5YW38_9EURY</name>
<evidence type="ECO:0000313" key="3">
    <source>
        <dbReference type="EMBL" id="QCC48322.1"/>
    </source>
</evidence>
<dbReference type="RefSeq" id="WP_103991476.1">
    <property type="nucleotide sequence ID" value="NZ_CP031311.1"/>
</dbReference>
<dbReference type="Pfam" id="PF23442">
    <property type="entry name" value="DUF7125"/>
    <property type="match status" value="1"/>
</dbReference>
<dbReference type="KEGG" id="hlm:DV707_11990"/>
<evidence type="ECO:0000256" key="2">
    <source>
        <dbReference type="ARBA" id="ARBA00022840"/>
    </source>
</evidence>
<dbReference type="InterPro" id="IPR027417">
    <property type="entry name" value="P-loop_NTPase"/>
</dbReference>
<dbReference type="Gene3D" id="3.40.50.300">
    <property type="entry name" value="P-loop containing nucleotide triphosphate hydrolases"/>
    <property type="match status" value="1"/>
</dbReference>
<dbReference type="GeneID" id="39858825"/>
<keyword evidence="2" id="KW-0067">ATP-binding</keyword>
<organism evidence="4 5">
    <name type="scientific">Halobellus limi</name>
    <dbReference type="NCBI Taxonomy" id="699433"/>
    <lineage>
        <taxon>Archaea</taxon>
        <taxon>Methanobacteriati</taxon>
        <taxon>Methanobacteriota</taxon>
        <taxon>Stenosarchaea group</taxon>
        <taxon>Halobacteria</taxon>
        <taxon>Halobacteriales</taxon>
        <taxon>Haloferacaceae</taxon>
        <taxon>Halobellus</taxon>
    </lineage>
</organism>
<dbReference type="Proteomes" id="UP000296733">
    <property type="component" value="Chromosome"/>
</dbReference>
<reference evidence="4 5" key="1">
    <citation type="submission" date="2016-10" db="EMBL/GenBank/DDBJ databases">
        <authorList>
            <person name="de Groot N.N."/>
        </authorList>
    </citation>
    <scope>NUCLEOTIDE SEQUENCE [LARGE SCALE GENOMIC DNA]</scope>
    <source>
        <strain evidence="4 5">CGMCC 1.10331</strain>
    </source>
</reference>
<dbReference type="AlphaFoldDB" id="A0A1H5YW38"/>
<evidence type="ECO:0000313" key="4">
    <source>
        <dbReference type="EMBL" id="SEG27960.1"/>
    </source>
</evidence>
<gene>
    <name evidence="3" type="ORF">DV707_11990</name>
    <name evidence="4" type="ORF">SAMN04488133_1736</name>
</gene>
<dbReference type="SUPFAM" id="SSF52540">
    <property type="entry name" value="P-loop containing nucleoside triphosphate hydrolases"/>
    <property type="match status" value="1"/>
</dbReference>
<dbReference type="EMBL" id="CP031311">
    <property type="protein sequence ID" value="QCC48322.1"/>
    <property type="molecule type" value="Genomic_DNA"/>
</dbReference>
<evidence type="ECO:0000313" key="6">
    <source>
        <dbReference type="Proteomes" id="UP000296733"/>
    </source>
</evidence>
<evidence type="ECO:0000313" key="5">
    <source>
        <dbReference type="Proteomes" id="UP000236740"/>
    </source>
</evidence>
<protein>
    <submittedName>
        <fullName evidence="4">RecA-superfamily ATPase, KaiC/GvpD/RAD55 family</fullName>
    </submittedName>
    <submittedName>
        <fullName evidence="3">Transcriptional regulator</fullName>
    </submittedName>
</protein>
<evidence type="ECO:0000256" key="1">
    <source>
        <dbReference type="ARBA" id="ARBA00022741"/>
    </source>
</evidence>
<dbReference type="PANTHER" id="PTHR43637">
    <property type="entry name" value="UPF0273 PROTEIN TM_0370"/>
    <property type="match status" value="1"/>
</dbReference>
<keyword evidence="5" id="KW-1185">Reference proteome</keyword>
<dbReference type="Proteomes" id="UP000236740">
    <property type="component" value="Unassembled WGS sequence"/>
</dbReference>
<dbReference type="InterPro" id="IPR055549">
    <property type="entry name" value="DUF7125"/>
</dbReference>
<accession>A0A1H5YW38</accession>
<reference evidence="3 6" key="2">
    <citation type="journal article" date="2019" name="Nat. Commun.">
        <title>A new type of DNA phosphorothioation-based antiviral system in archaea.</title>
        <authorList>
            <person name="Xiong L."/>
            <person name="Liu S."/>
            <person name="Chen S."/>
            <person name="Xiao Y."/>
            <person name="Zhu B."/>
            <person name="Gao Y."/>
            <person name="Zhang Y."/>
            <person name="Chen B."/>
            <person name="Luo J."/>
            <person name="Deng Z."/>
            <person name="Chen X."/>
            <person name="Wang L."/>
            <person name="Chen S."/>
        </authorList>
    </citation>
    <scope>NUCLEOTIDE SEQUENCE [LARGE SCALE GENOMIC DNA]</scope>
    <source>
        <strain evidence="3 6">CGMCC 1.10331</strain>
    </source>
</reference>
<dbReference type="GO" id="GO:0005524">
    <property type="term" value="F:ATP binding"/>
    <property type="evidence" value="ECO:0007669"/>
    <property type="project" value="UniProtKB-KW"/>
</dbReference>
<sequence length="208" mass="22714">MADRLSTGVSVLDRQLDGGIPPGSIVLLAADPASQSELFLYELTAVRASLYLTTIRSDQAVKDAIDRAPGHVGDPTVRDVGGNAPLDTAHRFVRDLPEGANLIVDVVDVLEETEPARFRQFLNELQTHMVNTGGLAVLHGMKSDGEPRNRGYTKHMADVVFDLHTKIKGSEIENRLAVPKFRGVQPPEETIKLRLGERVTVDTSRDIA</sequence>
<dbReference type="OrthoDB" id="49711at2157"/>
<proteinExistence type="predicted"/>
<dbReference type="EMBL" id="FNVN01000002">
    <property type="protein sequence ID" value="SEG27960.1"/>
    <property type="molecule type" value="Genomic_DNA"/>
</dbReference>